<protein>
    <submittedName>
        <fullName evidence="5">Salicylate hydroxylase</fullName>
        <ecNumber evidence="5">1.14.13.1</ecNumber>
    </submittedName>
</protein>
<comment type="cofactor">
    <cofactor evidence="1">
        <name>FAD</name>
        <dbReference type="ChEBI" id="CHEBI:57692"/>
    </cofactor>
</comment>
<keyword evidence="5" id="KW-0560">Oxidoreductase</keyword>
<dbReference type="PANTHER" id="PTHR43004:SF19">
    <property type="entry name" value="BINDING MONOOXYGENASE, PUTATIVE (JCVI)-RELATED"/>
    <property type="match status" value="1"/>
</dbReference>
<evidence type="ECO:0000313" key="5">
    <source>
        <dbReference type="EMBL" id="SJM70625.1"/>
    </source>
</evidence>
<dbReference type="Gene3D" id="3.30.70.2450">
    <property type="match status" value="1"/>
</dbReference>
<dbReference type="EC" id="1.14.13.1" evidence="5"/>
<gene>
    <name evidence="5" type="ORF">FM101_12610</name>
</gene>
<dbReference type="PRINTS" id="PR00420">
    <property type="entry name" value="RNGMNOXGNASE"/>
</dbReference>
<proteinExistence type="predicted"/>
<keyword evidence="3" id="KW-0274">FAD</keyword>
<accession>A0A1R4GR95</accession>
<evidence type="ECO:0000256" key="2">
    <source>
        <dbReference type="ARBA" id="ARBA00022630"/>
    </source>
</evidence>
<dbReference type="SUPFAM" id="SSF51905">
    <property type="entry name" value="FAD/NAD(P)-binding domain"/>
    <property type="match status" value="1"/>
</dbReference>
<keyword evidence="2" id="KW-0285">Flavoprotein</keyword>
<name>A0A1R4GR95_9MICC</name>
<feature type="domain" description="FAD-binding" evidence="4">
    <location>
        <begin position="8"/>
        <end position="359"/>
    </location>
</feature>
<evidence type="ECO:0000256" key="3">
    <source>
        <dbReference type="ARBA" id="ARBA00022827"/>
    </source>
</evidence>
<dbReference type="GO" id="GO:0018658">
    <property type="term" value="F:salicylate 1-monooxygenase activity"/>
    <property type="evidence" value="ECO:0007669"/>
    <property type="project" value="UniProtKB-EC"/>
</dbReference>
<dbReference type="RefSeq" id="WP_087000149.1">
    <property type="nucleotide sequence ID" value="NZ_FUHW01000040.1"/>
</dbReference>
<dbReference type="Proteomes" id="UP000195913">
    <property type="component" value="Unassembled WGS sequence"/>
</dbReference>
<dbReference type="AlphaFoldDB" id="A0A1R4GR95"/>
<dbReference type="GO" id="GO:0071949">
    <property type="term" value="F:FAD binding"/>
    <property type="evidence" value="ECO:0007669"/>
    <property type="project" value="InterPro"/>
</dbReference>
<sequence length="527" mass="57242">MEAHPRSVDVCVIGAGPTGLMAANWLERLGVKAVIIDGKAGPTRESRALGVQARTMEIYAQLGVVDQVLAEAVPANEMRPGVGRTSWSAVPLDRIGKGLTPYPGITILEQHANERILADRLVTRGRPVRWNTRVLSVQQDGDRVDIDVESAGETRETLRARYVIAADGASSPTRGQLGIGFDGQTNAKVFYVIDAQDVHGTDSGINVRLAGDDFLLTFPMSDATPGARRVRLLGILRDVPDGPSPTAESSGPDTVTLDESRARAALDTDFGVTYSRAGWFATYRVHHRVAEAFRSGRVFLAGDAGHVHSPIGAQGMNTGLQDAHNLACKLADVLSGRMPEDYLERYEAERRPVALRLVATTDRLFARVTSSTARARFIRSRVMPLVWPVLVRLVPRGPLGARIFGYVSQLRIHYWMTEGARVKAEALRGPARARRRDPVVGRRLPWIGATNPGEDNHAPLASAQWQVHAYGPRAAGQGAITAQQYDFELHTFGASPRRGLPDGTVVVVRPDGFVAVRQRVGTNRHGA</sequence>
<dbReference type="InterPro" id="IPR036188">
    <property type="entry name" value="FAD/NAD-bd_sf"/>
</dbReference>
<evidence type="ECO:0000256" key="1">
    <source>
        <dbReference type="ARBA" id="ARBA00001974"/>
    </source>
</evidence>
<dbReference type="PANTHER" id="PTHR43004">
    <property type="entry name" value="TRK SYSTEM POTASSIUM UPTAKE PROTEIN"/>
    <property type="match status" value="1"/>
</dbReference>
<keyword evidence="6" id="KW-1185">Reference proteome</keyword>
<dbReference type="InterPro" id="IPR002938">
    <property type="entry name" value="FAD-bd"/>
</dbReference>
<dbReference type="Pfam" id="PF01494">
    <property type="entry name" value="FAD_binding_3"/>
    <property type="match status" value="1"/>
</dbReference>
<evidence type="ECO:0000313" key="6">
    <source>
        <dbReference type="Proteomes" id="UP000195913"/>
    </source>
</evidence>
<dbReference type="EMBL" id="FUHW01000040">
    <property type="protein sequence ID" value="SJM70625.1"/>
    <property type="molecule type" value="Genomic_DNA"/>
</dbReference>
<dbReference type="InterPro" id="IPR050641">
    <property type="entry name" value="RIFMO-like"/>
</dbReference>
<organism evidence="5 6">
    <name type="scientific">Arthrobacter rhombi</name>
    <dbReference type="NCBI Taxonomy" id="71253"/>
    <lineage>
        <taxon>Bacteria</taxon>
        <taxon>Bacillati</taxon>
        <taxon>Actinomycetota</taxon>
        <taxon>Actinomycetes</taxon>
        <taxon>Micrococcales</taxon>
        <taxon>Micrococcaceae</taxon>
        <taxon>Arthrobacter</taxon>
    </lineage>
</organism>
<reference evidence="5 6" key="1">
    <citation type="submission" date="2017-02" db="EMBL/GenBank/DDBJ databases">
        <authorList>
            <person name="Peterson S.W."/>
        </authorList>
    </citation>
    <scope>NUCLEOTIDE SEQUENCE [LARGE SCALE GENOMIC DNA]</scope>
    <source>
        <strain evidence="5 6">B Ar 00.02</strain>
    </source>
</reference>
<evidence type="ECO:0000259" key="4">
    <source>
        <dbReference type="Pfam" id="PF01494"/>
    </source>
</evidence>
<dbReference type="Gene3D" id="3.50.50.60">
    <property type="entry name" value="FAD/NAD(P)-binding domain"/>
    <property type="match status" value="1"/>
</dbReference>